<comment type="caution">
    <text evidence="5">Lacks conserved residue(s) required for the propagation of feature annotation.</text>
</comment>
<dbReference type="HOGENOM" id="CLU_022610_0_2_2"/>
<dbReference type="PANTHER" id="PTHR23245">
    <property type="entry name" value="TRNA METHYLTRANSFERASE"/>
    <property type="match status" value="1"/>
</dbReference>
<dbReference type="InterPro" id="IPR030867">
    <property type="entry name" value="TYW2_archaea"/>
</dbReference>
<dbReference type="InterPro" id="IPR040601">
    <property type="entry name" value="Trm5a/b_N"/>
</dbReference>
<dbReference type="GO" id="GO:0005737">
    <property type="term" value="C:cytoplasm"/>
    <property type="evidence" value="ECO:0007669"/>
    <property type="project" value="UniProtKB-SubCell"/>
</dbReference>
<accession>D2RHI6</accession>
<dbReference type="Pfam" id="PF25133">
    <property type="entry name" value="TYW2_N_2"/>
    <property type="match status" value="1"/>
</dbReference>
<dbReference type="GeneID" id="8739357"/>
<feature type="binding site" evidence="5">
    <location>
        <position position="215"/>
    </location>
    <ligand>
        <name>S-adenosyl-L-methionine</name>
        <dbReference type="ChEBI" id="CHEBI:59789"/>
    </ligand>
</feature>
<evidence type="ECO:0000256" key="5">
    <source>
        <dbReference type="HAMAP-Rule" id="MF_01922"/>
    </source>
</evidence>
<dbReference type="EC" id="2.5.1.114" evidence="5"/>
<dbReference type="GO" id="GO:0008175">
    <property type="term" value="F:tRNA methyltransferase activity"/>
    <property type="evidence" value="ECO:0007669"/>
    <property type="project" value="TreeGrafter"/>
</dbReference>
<keyword evidence="2 5" id="KW-0808">Transferase</keyword>
<dbReference type="SUPFAM" id="SSF53335">
    <property type="entry name" value="S-adenosyl-L-methionine-dependent methyltransferases"/>
    <property type="match status" value="1"/>
</dbReference>
<comment type="subcellular location">
    <subcellularLocation>
        <location evidence="5">Cytoplasm</location>
    </subcellularLocation>
</comment>
<dbReference type="Pfam" id="PF18093">
    <property type="entry name" value="Trm5_N"/>
    <property type="match status" value="1"/>
</dbReference>
<dbReference type="Gene3D" id="3.40.50.150">
    <property type="entry name" value="Vaccinia Virus protein VP39"/>
    <property type="match status" value="1"/>
</dbReference>
<keyword evidence="1" id="KW-0489">Methyltransferase</keyword>
<comment type="catalytic activity">
    <reaction evidence="5">
        <text>4-demethylwyosine(37) in tRNA(Phe) + S-adenosyl-L-methionine = 4-demethyl-7-[(3S)-3-amino-3-carboxypropyl]wyosine(37) in tRNA(Phe) + S-methyl-5'-thioadenosine + H(+)</text>
        <dbReference type="Rhea" id="RHEA:36355"/>
        <dbReference type="Rhea" id="RHEA-COMP:10164"/>
        <dbReference type="Rhea" id="RHEA-COMP:10378"/>
        <dbReference type="ChEBI" id="CHEBI:15378"/>
        <dbReference type="ChEBI" id="CHEBI:17509"/>
        <dbReference type="ChEBI" id="CHEBI:59789"/>
        <dbReference type="ChEBI" id="CHEBI:64315"/>
        <dbReference type="ChEBI" id="CHEBI:73550"/>
        <dbReference type="EC" id="2.5.1.114"/>
    </reaction>
</comment>
<dbReference type="RefSeq" id="WP_012940097.1">
    <property type="nucleotide sequence ID" value="NC_013741.1"/>
</dbReference>
<protein>
    <recommendedName>
        <fullName evidence="5">tRNA(Phe) (4-demethylwyosine(37)-C(7)) aminocarboxypropyltransferase</fullName>
        <ecNumber evidence="5">2.5.1.114</ecNumber>
    </recommendedName>
    <alternativeName>
        <fullName evidence="5">tRNA wyosine derivatives biosynthesis protein Taw2</fullName>
    </alternativeName>
</protein>
<dbReference type="STRING" id="572546.Arcpr_0697"/>
<dbReference type="Proteomes" id="UP000001901">
    <property type="component" value="Chromosome"/>
</dbReference>
<reference evidence="7 8" key="1">
    <citation type="journal article" date="2010" name="Stand. Genomic Sci.">
        <title>Complete genome sequence of Archaeoglobus profundus type strain (AV18).</title>
        <authorList>
            <person name="von Jan M."/>
            <person name="Lapidus A."/>
            <person name="Del Rio T.G."/>
            <person name="Copeland A."/>
            <person name="Tice H."/>
            <person name="Cheng J.F."/>
            <person name="Lucas S."/>
            <person name="Chen F."/>
            <person name="Nolan M."/>
            <person name="Goodwin L."/>
            <person name="Han C."/>
            <person name="Pitluck S."/>
            <person name="Liolios K."/>
            <person name="Ivanova N."/>
            <person name="Mavromatis K."/>
            <person name="Ovchinnikova G."/>
            <person name="Chertkov O."/>
            <person name="Pati A."/>
            <person name="Chen A."/>
            <person name="Palaniappan K."/>
            <person name="Land M."/>
            <person name="Hauser L."/>
            <person name="Chang Y.J."/>
            <person name="Jeffries C.D."/>
            <person name="Saunders E."/>
            <person name="Brettin T."/>
            <person name="Detter J.C."/>
            <person name="Chain P."/>
            <person name="Eichinger K."/>
            <person name="Huber H."/>
            <person name="Spring S."/>
            <person name="Rohde M."/>
            <person name="Goker M."/>
            <person name="Wirth R."/>
            <person name="Woyke T."/>
            <person name="Bristow J."/>
            <person name="Eisen J.A."/>
            <person name="Markowitz V."/>
            <person name="Hugenholtz P."/>
            <person name="Kyrpides N.C."/>
            <person name="Klenk H.P."/>
        </authorList>
    </citation>
    <scope>NUCLEOTIDE SEQUENCE [LARGE SCALE GENOMIC DNA]</scope>
    <source>
        <strain evidence="8">DSM 5631 / JCM 9629 / NBRC 100127 / Av18</strain>
    </source>
</reference>
<dbReference type="GO" id="GO:0102522">
    <property type="term" value="F:tRNA 4-demethylwyosine alpha-amino-alpha-carboxypropyltransferase activity"/>
    <property type="evidence" value="ECO:0007669"/>
    <property type="project" value="UniProtKB-EC"/>
</dbReference>
<name>D2RHI6_ARCPA</name>
<dbReference type="PANTHER" id="PTHR23245:SF41">
    <property type="entry name" value="TRNA(PHE) (4-DEMETHYLWYOSINE(37)-C(7)) AMINOCARBOXYPROPYLTRANSFERASE"/>
    <property type="match status" value="1"/>
</dbReference>
<evidence type="ECO:0000256" key="3">
    <source>
        <dbReference type="ARBA" id="ARBA00022691"/>
    </source>
</evidence>
<comment type="function">
    <text evidence="5">S-adenosyl-L-methionine-dependent transferase that acts as a component of the wyosine derivatives biosynthesis pathway. Catalyzes the transfer of the alpha-amino-alpha-carboxypropyl (acp) group from S-adenosyl-L-methionine to 4-demethylwyosine (imG-14), forming 7-aminocarboxypropyl-demethylwyosine (wybutosine-86) at position 37 of tRNA(Phe).</text>
</comment>
<dbReference type="PROSITE" id="PS51684">
    <property type="entry name" value="SAM_MT_TRM5_TYW2"/>
    <property type="match status" value="1"/>
</dbReference>
<evidence type="ECO:0000256" key="4">
    <source>
        <dbReference type="ARBA" id="ARBA00022694"/>
    </source>
</evidence>
<evidence type="ECO:0000259" key="6">
    <source>
        <dbReference type="PROSITE" id="PS51684"/>
    </source>
</evidence>
<dbReference type="InterPro" id="IPR029063">
    <property type="entry name" value="SAM-dependent_MTases_sf"/>
</dbReference>
<feature type="domain" description="SAM-dependent methyltransferase TRM5/TYW2-type" evidence="6">
    <location>
        <begin position="88"/>
        <end position="333"/>
    </location>
</feature>
<keyword evidence="4 5" id="KW-0819">tRNA processing</keyword>
<dbReference type="CDD" id="cd02440">
    <property type="entry name" value="AdoMet_MTases"/>
    <property type="match status" value="1"/>
</dbReference>
<dbReference type="Gene3D" id="3.30.300.110">
    <property type="entry name" value="Met-10+ protein-like domains"/>
    <property type="match status" value="1"/>
</dbReference>
<evidence type="ECO:0000313" key="8">
    <source>
        <dbReference type="Proteomes" id="UP000001901"/>
    </source>
</evidence>
<evidence type="ECO:0000256" key="2">
    <source>
        <dbReference type="ARBA" id="ARBA00022679"/>
    </source>
</evidence>
<comment type="similarity">
    <text evidence="5">Belongs to the class I-like SAM-binding methyltransferase superfamily. TRM5/TYW2 family.</text>
</comment>
<evidence type="ECO:0000256" key="1">
    <source>
        <dbReference type="ARBA" id="ARBA00022603"/>
    </source>
</evidence>
<feature type="binding site" evidence="5">
    <location>
        <position position="175"/>
    </location>
    <ligand>
        <name>S-adenosyl-L-methionine</name>
        <dbReference type="ChEBI" id="CHEBI:59789"/>
    </ligand>
</feature>
<organism evidence="7 8">
    <name type="scientific">Archaeoglobus profundus (strain DSM 5631 / JCM 9629 / NBRC 100127 / Av18)</name>
    <dbReference type="NCBI Taxonomy" id="572546"/>
    <lineage>
        <taxon>Archaea</taxon>
        <taxon>Methanobacteriati</taxon>
        <taxon>Methanobacteriota</taxon>
        <taxon>Archaeoglobi</taxon>
        <taxon>Archaeoglobales</taxon>
        <taxon>Archaeoglobaceae</taxon>
        <taxon>Archaeoglobus</taxon>
    </lineage>
</organism>
<feature type="binding site" evidence="5">
    <location>
        <position position="168"/>
    </location>
    <ligand>
        <name>S-adenosyl-L-methionine</name>
        <dbReference type="ChEBI" id="CHEBI:59789"/>
    </ligand>
</feature>
<proteinExistence type="inferred from homology"/>
<evidence type="ECO:0000313" key="7">
    <source>
        <dbReference type="EMBL" id="ADB57761.1"/>
    </source>
</evidence>
<dbReference type="FunFam" id="3.40.50.150:FF:000131">
    <property type="entry name" value="tRNA wybutosine-synthesizing protein 2/3/4"/>
    <property type="match status" value="1"/>
</dbReference>
<dbReference type="InterPro" id="IPR030382">
    <property type="entry name" value="MeTrfase_TRM5/TYW2"/>
</dbReference>
<dbReference type="OrthoDB" id="8079at2157"/>
<dbReference type="GO" id="GO:0030488">
    <property type="term" value="P:tRNA methylation"/>
    <property type="evidence" value="ECO:0007669"/>
    <property type="project" value="TreeGrafter"/>
</dbReference>
<dbReference type="eggNOG" id="arCOG00033">
    <property type="taxonomic scope" value="Archaea"/>
</dbReference>
<dbReference type="AlphaFoldDB" id="D2RHI6"/>
<dbReference type="Gene3D" id="3.30.70.2580">
    <property type="match status" value="1"/>
</dbReference>
<sequence length="333" mass="38415">MKAVRVHKFKAEEVRKFAERIGAKDKDRLVVCRGDYVEIPIYDGFENYFKEYEIVEQEEPVFARKSDLYEILKEKIPRKLWDYIPRRYKIIGDVILIKIPDELEEYKQLIGETLLSIHKRCKSVWRDLGREGMLRKPKVELIAGSGSETVHKENGCLFKLDVTKVMFSVGNQGERMRIVKLVQDGEVVVDMFAGIGYFTIPIAVHTKAKKIYAIEINPDSYFYLLENIELNDVKNVIPILGDSMYVTPEGVADRVVMGHIFCHEFLPVAIKALKGDGYIHYHESVPEVIINRPIERIKSACESLGKNVKIENFRKVKNYSPGVLHVVVDAYVY</sequence>
<keyword evidence="5" id="KW-0963">Cytoplasm</keyword>
<dbReference type="InterPro" id="IPR056744">
    <property type="entry name" value="TRM5/TYW2-like_N"/>
</dbReference>
<dbReference type="Pfam" id="PF02475">
    <property type="entry name" value="TRM5-TYW2_MTfase"/>
    <property type="match status" value="1"/>
</dbReference>
<dbReference type="EMBL" id="CP001857">
    <property type="protein sequence ID" value="ADB57761.1"/>
    <property type="molecule type" value="Genomic_DNA"/>
</dbReference>
<keyword evidence="8" id="KW-1185">Reference proteome</keyword>
<dbReference type="KEGG" id="apo:Arcpr_0697"/>
<dbReference type="PaxDb" id="572546-Arcpr_0697"/>
<dbReference type="InterPro" id="IPR056743">
    <property type="entry name" value="TRM5-TYW2-like_MTfase"/>
</dbReference>
<keyword evidence="3 5" id="KW-0949">S-adenosyl-L-methionine</keyword>
<dbReference type="HAMAP" id="MF_01922">
    <property type="entry name" value="TYW2_archaea"/>
    <property type="match status" value="1"/>
</dbReference>
<gene>
    <name evidence="5" type="primary">taw2</name>
    <name evidence="7" type="ordered locus">Arcpr_0697</name>
</gene>